<dbReference type="GO" id="GO:0005634">
    <property type="term" value="C:nucleus"/>
    <property type="evidence" value="ECO:0007669"/>
    <property type="project" value="InterPro"/>
</dbReference>
<feature type="compositionally biased region" description="Low complexity" evidence="2">
    <location>
        <begin position="153"/>
        <end position="162"/>
    </location>
</feature>
<dbReference type="Pfam" id="PF00076">
    <property type="entry name" value="RRM_1"/>
    <property type="match status" value="3"/>
</dbReference>
<dbReference type="InterPro" id="IPR000504">
    <property type="entry name" value="RRM_dom"/>
</dbReference>
<feature type="compositionally biased region" description="Basic residues" evidence="2">
    <location>
        <begin position="98"/>
        <end position="136"/>
    </location>
</feature>
<dbReference type="EMBL" id="JANBOH010000451">
    <property type="protein sequence ID" value="KAJ1642201.1"/>
    <property type="molecule type" value="Genomic_DNA"/>
</dbReference>
<evidence type="ECO:0000256" key="1">
    <source>
        <dbReference type="PROSITE-ProRule" id="PRU00176"/>
    </source>
</evidence>
<dbReference type="InterPro" id="IPR035979">
    <property type="entry name" value="RBD_domain_sf"/>
</dbReference>
<dbReference type="SMART" id="SM00360">
    <property type="entry name" value="RRM"/>
    <property type="match status" value="3"/>
</dbReference>
<reference evidence="4" key="1">
    <citation type="submission" date="2022-07" db="EMBL/GenBank/DDBJ databases">
        <title>Phylogenomic reconstructions and comparative analyses of Kickxellomycotina fungi.</title>
        <authorList>
            <person name="Reynolds N.K."/>
            <person name="Stajich J.E."/>
            <person name="Barry K."/>
            <person name="Grigoriev I.V."/>
            <person name="Crous P."/>
            <person name="Smith M.E."/>
        </authorList>
    </citation>
    <scope>NUCLEOTIDE SEQUENCE</scope>
    <source>
        <strain evidence="4">NBRC 105413</strain>
    </source>
</reference>
<dbReference type="PANTHER" id="PTHR48036">
    <property type="entry name" value="SPLICING FACTOR (PAD-1), PUTATIVE (AFU_ORTHOLOGUE AFUA_1G15810)-RELATED"/>
    <property type="match status" value="1"/>
</dbReference>
<organism evidence="4 5">
    <name type="scientific">Coemansia asiatica</name>
    <dbReference type="NCBI Taxonomy" id="1052880"/>
    <lineage>
        <taxon>Eukaryota</taxon>
        <taxon>Fungi</taxon>
        <taxon>Fungi incertae sedis</taxon>
        <taxon>Zoopagomycota</taxon>
        <taxon>Kickxellomycotina</taxon>
        <taxon>Kickxellomycetes</taxon>
        <taxon>Kickxellales</taxon>
        <taxon>Kickxellaceae</taxon>
        <taxon>Coemansia</taxon>
    </lineage>
</organism>
<dbReference type="InterPro" id="IPR006509">
    <property type="entry name" value="RBM39_SF"/>
</dbReference>
<feature type="region of interest" description="Disordered" evidence="2">
    <location>
        <begin position="1"/>
        <end position="169"/>
    </location>
</feature>
<evidence type="ECO:0000313" key="4">
    <source>
        <dbReference type="EMBL" id="KAJ1642201.1"/>
    </source>
</evidence>
<dbReference type="CDD" id="cd12285">
    <property type="entry name" value="RRM3_RBM39_like"/>
    <property type="match status" value="1"/>
</dbReference>
<dbReference type="GO" id="GO:0003723">
    <property type="term" value="F:RNA binding"/>
    <property type="evidence" value="ECO:0007669"/>
    <property type="project" value="UniProtKB-UniRule"/>
</dbReference>
<protein>
    <submittedName>
        <fullName evidence="4">Splicing factor</fullName>
    </submittedName>
</protein>
<name>A0A9W7XDG8_9FUNG</name>
<dbReference type="GO" id="GO:0006397">
    <property type="term" value="P:mRNA processing"/>
    <property type="evidence" value="ECO:0007669"/>
    <property type="project" value="InterPro"/>
</dbReference>
<feature type="compositionally biased region" description="Basic and acidic residues" evidence="2">
    <location>
        <begin position="30"/>
        <end position="43"/>
    </location>
</feature>
<sequence>MGNGIHIDTKQKDASMLAEARSATTAGPPREPDLIEGPTERHRSTSASTSQRQRSPLHKGRSRSPSAYRRSSSRRNHNHNHNHNHSRSRSRSQGGRHERGRGHSYTRSRSHSRSVSVSRRRSRSSSRSRNRNRNRNKSGSLSRSRSHRRSSRSRCASARSLSPEVDESERDMRTVFAMQLSSRLRRGDLVDFFSSVGRVRDAKIVAEKGSRRSRGVAYVEFYSIDSAVEAVKLSGQKLLGVPIIVQPSDAQKNRQSTVKQYSADGAPVGSANNTLVYVHGIMVDMEPEDLSEFFDLFGRVDYCHLFSVEADEWAAFVKFDMPAAAQAAVKKLNGLELFGARLQVRTARKSEQEREAQRTADQEMQMDATDQTKQDKDKALKQKSPPLLTNNKIPANHDSQIAAVTIGDEAAYRVLRLFNMFDPREEPGNSDDWIRDIEQDVSGECSGFGQVDGVRVEPKSATGSVLVQFADKVAARSAYLAMNQRWFGGRKIDAALVPDDIWAGQHVS</sequence>
<comment type="caution">
    <text evidence="4">The sequence shown here is derived from an EMBL/GenBank/DDBJ whole genome shotgun (WGS) entry which is preliminary data.</text>
</comment>
<gene>
    <name evidence="4" type="primary">rsd1</name>
    <name evidence="4" type="ORF">LPJ64_005928</name>
</gene>
<feature type="domain" description="RRM" evidence="3">
    <location>
        <begin position="173"/>
        <end position="250"/>
    </location>
</feature>
<feature type="compositionally biased region" description="Basic and acidic residues" evidence="2">
    <location>
        <begin position="370"/>
        <end position="380"/>
    </location>
</feature>
<dbReference type="PROSITE" id="PS50102">
    <property type="entry name" value="RRM"/>
    <property type="match status" value="2"/>
</dbReference>
<accession>A0A9W7XDG8</accession>
<dbReference type="InterPro" id="IPR012677">
    <property type="entry name" value="Nucleotide-bd_a/b_plait_sf"/>
</dbReference>
<feature type="compositionally biased region" description="Basic residues" evidence="2">
    <location>
        <begin position="71"/>
        <end position="90"/>
    </location>
</feature>
<evidence type="ECO:0000256" key="2">
    <source>
        <dbReference type="SAM" id="MobiDB-lite"/>
    </source>
</evidence>
<dbReference type="AlphaFoldDB" id="A0A9W7XDG8"/>
<feature type="compositionally biased region" description="Low complexity" evidence="2">
    <location>
        <begin position="45"/>
        <end position="54"/>
    </location>
</feature>
<dbReference type="Proteomes" id="UP001145021">
    <property type="component" value="Unassembled WGS sequence"/>
</dbReference>
<dbReference type="CDD" id="cd00590">
    <property type="entry name" value="RRM_SF"/>
    <property type="match status" value="1"/>
</dbReference>
<keyword evidence="5" id="KW-1185">Reference proteome</keyword>
<evidence type="ECO:0000313" key="5">
    <source>
        <dbReference type="Proteomes" id="UP001145021"/>
    </source>
</evidence>
<dbReference type="SUPFAM" id="SSF54928">
    <property type="entry name" value="RNA-binding domain, RBD"/>
    <property type="match status" value="2"/>
</dbReference>
<feature type="domain" description="RRM" evidence="3">
    <location>
        <begin position="274"/>
        <end position="349"/>
    </location>
</feature>
<proteinExistence type="predicted"/>
<feature type="region of interest" description="Disordered" evidence="2">
    <location>
        <begin position="346"/>
        <end position="393"/>
    </location>
</feature>
<keyword evidence="1" id="KW-0694">RNA-binding</keyword>
<feature type="compositionally biased region" description="Basic and acidic residues" evidence="2">
    <location>
        <begin position="348"/>
        <end position="361"/>
    </location>
</feature>
<dbReference type="Gene3D" id="3.30.70.330">
    <property type="match status" value="3"/>
</dbReference>
<evidence type="ECO:0000259" key="3">
    <source>
        <dbReference type="PROSITE" id="PS50102"/>
    </source>
</evidence>